<dbReference type="PROSITE" id="PS51257">
    <property type="entry name" value="PROKAR_LIPOPROTEIN"/>
    <property type="match status" value="1"/>
</dbReference>
<dbReference type="AlphaFoldDB" id="A0A7Z0LDG9"/>
<dbReference type="Pfam" id="PF00497">
    <property type="entry name" value="SBP_bac_3"/>
    <property type="match status" value="1"/>
</dbReference>
<feature type="signal peptide" evidence="2">
    <location>
        <begin position="1"/>
        <end position="23"/>
    </location>
</feature>
<evidence type="ECO:0000313" key="5">
    <source>
        <dbReference type="EMBL" id="NYS49256.1"/>
    </source>
</evidence>
<organism evidence="5 6">
    <name type="scientific">Streptococcus danieliae</name>
    <dbReference type="NCBI Taxonomy" id="747656"/>
    <lineage>
        <taxon>Bacteria</taxon>
        <taxon>Bacillati</taxon>
        <taxon>Bacillota</taxon>
        <taxon>Bacilli</taxon>
        <taxon>Lactobacillales</taxon>
        <taxon>Streptococcaceae</taxon>
        <taxon>Streptococcus</taxon>
    </lineage>
</organism>
<dbReference type="RefSeq" id="WP_179923862.1">
    <property type="nucleotide sequence ID" value="NZ_CP128228.1"/>
</dbReference>
<keyword evidence="1 2" id="KW-0732">Signal</keyword>
<accession>A0A7Z0LDG9</accession>
<dbReference type="SUPFAM" id="SSF53850">
    <property type="entry name" value="Periplasmic binding protein-like II"/>
    <property type="match status" value="1"/>
</dbReference>
<evidence type="ECO:0000313" key="6">
    <source>
        <dbReference type="Proteomes" id="UP000563349"/>
    </source>
</evidence>
<feature type="domain" description="Ionotropic glutamate receptor C-terminal" evidence="4">
    <location>
        <begin position="39"/>
        <end position="262"/>
    </location>
</feature>
<reference evidence="5 6" key="1">
    <citation type="submission" date="2020-07" db="EMBL/GenBank/DDBJ databases">
        <title>MOT database genomes.</title>
        <authorList>
            <person name="Joseph S."/>
            <person name="Aduse-Opoku J."/>
            <person name="Hashim A."/>
            <person name="Wade W."/>
            <person name="Curtis M."/>
        </authorList>
    </citation>
    <scope>NUCLEOTIDE SEQUENCE [LARGE SCALE GENOMIC DNA]</scope>
    <source>
        <strain evidence="5 6">CCW311</strain>
    </source>
</reference>
<proteinExistence type="predicted"/>
<dbReference type="EMBL" id="JACBYG010000045">
    <property type="protein sequence ID" value="NYS49256.1"/>
    <property type="molecule type" value="Genomic_DNA"/>
</dbReference>
<dbReference type="Proteomes" id="UP000563349">
    <property type="component" value="Unassembled WGS sequence"/>
</dbReference>
<protein>
    <submittedName>
        <fullName evidence="5">Transporter substrate-binding domain-containing protein</fullName>
    </submittedName>
</protein>
<dbReference type="GO" id="GO:0016020">
    <property type="term" value="C:membrane"/>
    <property type="evidence" value="ECO:0007669"/>
    <property type="project" value="InterPro"/>
</dbReference>
<keyword evidence="6" id="KW-1185">Reference proteome</keyword>
<evidence type="ECO:0000256" key="2">
    <source>
        <dbReference type="SAM" id="SignalP"/>
    </source>
</evidence>
<sequence length="268" mass="28427">MNLNKILKKVGLLALGLTLTACASGSETASPEAIQAKGKLVVATSPDYAPFEFQTLIDGKNQVVGADISLAQDIADELGVDLEVSAMSFDNVLTSLSSGKADLALAGLSKTPEREEVVTFSDSYYENGRVLLVRSEDKAALKSLDNFKGKKIAAQKGTLEEQLVKEQLISSEVISLQAMGEAINELVTGKVDAVAIDQAVATGYTSQNDKLAISDAELKTQETIGTAVAMQKGNEELEAVVNKVIAKVKKDGSYAKYLEEASTYTVVE</sequence>
<dbReference type="Gene3D" id="3.40.190.10">
    <property type="entry name" value="Periplasmic binding protein-like II"/>
    <property type="match status" value="2"/>
</dbReference>
<dbReference type="PANTHER" id="PTHR35936">
    <property type="entry name" value="MEMBRANE-BOUND LYTIC MUREIN TRANSGLYCOSYLASE F"/>
    <property type="match status" value="1"/>
</dbReference>
<feature type="chain" id="PRO_5031157858" evidence="2">
    <location>
        <begin position="24"/>
        <end position="268"/>
    </location>
</feature>
<evidence type="ECO:0000259" key="4">
    <source>
        <dbReference type="SMART" id="SM00079"/>
    </source>
</evidence>
<comment type="caution">
    <text evidence="5">The sequence shown here is derived from an EMBL/GenBank/DDBJ whole genome shotgun (WGS) entry which is preliminary data.</text>
</comment>
<name>A0A7Z0LDG9_9STRE</name>
<dbReference type="SMART" id="SM00062">
    <property type="entry name" value="PBPb"/>
    <property type="match status" value="1"/>
</dbReference>
<evidence type="ECO:0000256" key="1">
    <source>
        <dbReference type="ARBA" id="ARBA00022729"/>
    </source>
</evidence>
<feature type="domain" description="Solute-binding protein family 3/N-terminal" evidence="3">
    <location>
        <begin position="39"/>
        <end position="261"/>
    </location>
</feature>
<evidence type="ECO:0000259" key="3">
    <source>
        <dbReference type="SMART" id="SM00062"/>
    </source>
</evidence>
<dbReference type="PANTHER" id="PTHR35936:SF17">
    <property type="entry name" value="ARGININE-BINDING EXTRACELLULAR PROTEIN ARTP"/>
    <property type="match status" value="1"/>
</dbReference>
<dbReference type="SMART" id="SM00079">
    <property type="entry name" value="PBPe"/>
    <property type="match status" value="1"/>
</dbReference>
<gene>
    <name evidence="5" type="ORF">HZY93_04615</name>
</gene>
<dbReference type="InterPro" id="IPR001638">
    <property type="entry name" value="Solute-binding_3/MltF_N"/>
</dbReference>
<dbReference type="InterPro" id="IPR001320">
    <property type="entry name" value="Iontro_rcpt_C"/>
</dbReference>
<dbReference type="GO" id="GO:0015276">
    <property type="term" value="F:ligand-gated monoatomic ion channel activity"/>
    <property type="evidence" value="ECO:0007669"/>
    <property type="project" value="InterPro"/>
</dbReference>